<dbReference type="EMBL" id="CH445332">
    <property type="protein sequence ID" value="EAT86640.2"/>
    <property type="molecule type" value="Genomic_DNA"/>
</dbReference>
<proteinExistence type="predicted"/>
<accession>Q0URN8</accession>
<dbReference type="HOGENOM" id="CLU_1571215_0_0_1"/>
<gene>
    <name evidence="1" type="ORF">SNOG_05576</name>
</gene>
<organism evidence="1 2">
    <name type="scientific">Phaeosphaeria nodorum (strain SN15 / ATCC MYA-4574 / FGSC 10173)</name>
    <name type="common">Glume blotch fungus</name>
    <name type="synonym">Parastagonospora nodorum</name>
    <dbReference type="NCBI Taxonomy" id="321614"/>
    <lineage>
        <taxon>Eukaryota</taxon>
        <taxon>Fungi</taxon>
        <taxon>Dikarya</taxon>
        <taxon>Ascomycota</taxon>
        <taxon>Pezizomycotina</taxon>
        <taxon>Dothideomycetes</taxon>
        <taxon>Pleosporomycetidae</taxon>
        <taxon>Pleosporales</taxon>
        <taxon>Pleosporineae</taxon>
        <taxon>Phaeosphaeriaceae</taxon>
        <taxon>Parastagonospora</taxon>
    </lineage>
</organism>
<dbReference type="InParanoid" id="Q0URN8"/>
<name>Q0URN8_PHANO</name>
<evidence type="ECO:0000313" key="2">
    <source>
        <dbReference type="Proteomes" id="UP000001055"/>
    </source>
</evidence>
<dbReference type="RefSeq" id="XP_001795981.1">
    <property type="nucleotide sequence ID" value="XM_001795929.1"/>
</dbReference>
<dbReference type="KEGG" id="pno:SNOG_05576"/>
<dbReference type="VEuPathDB" id="FungiDB:JI435_433020"/>
<dbReference type="AlphaFoldDB" id="Q0URN8"/>
<sequence>MDPQIDWDEAEVDAEVLCENLREIGRDLELLEEFGISLTDDVIATFPKLRVLRLTQAPIKLDGLADTDPRIGPSYQRQWRYQQFAEQRLQRLVKKGSKVQLLAFSPTISHADEVVLEDGNGHRWPHYYYLRRETQIMLPGGKYATKVYAMPVKKDEIEDYMRWPRVLNDP</sequence>
<evidence type="ECO:0000313" key="1">
    <source>
        <dbReference type="EMBL" id="EAT86640.2"/>
    </source>
</evidence>
<dbReference type="Proteomes" id="UP000001055">
    <property type="component" value="Unassembled WGS sequence"/>
</dbReference>
<dbReference type="GeneID" id="5972858"/>
<reference evidence="2" key="1">
    <citation type="journal article" date="2007" name="Plant Cell">
        <title>Dothideomycete-plant interactions illuminated by genome sequencing and EST analysis of the wheat pathogen Stagonospora nodorum.</title>
        <authorList>
            <person name="Hane J.K."/>
            <person name="Lowe R.G."/>
            <person name="Solomon P.S."/>
            <person name="Tan K.C."/>
            <person name="Schoch C.L."/>
            <person name="Spatafora J.W."/>
            <person name="Crous P.W."/>
            <person name="Kodira C."/>
            <person name="Birren B.W."/>
            <person name="Galagan J.E."/>
            <person name="Torriani S.F."/>
            <person name="McDonald B.A."/>
            <person name="Oliver R.P."/>
        </authorList>
    </citation>
    <scope>NUCLEOTIDE SEQUENCE [LARGE SCALE GENOMIC DNA]</scope>
    <source>
        <strain evidence="2">SN15 / ATCC MYA-4574 / FGSC 10173</strain>
    </source>
</reference>
<protein>
    <submittedName>
        <fullName evidence="1">Uncharacterized protein</fullName>
    </submittedName>
</protein>